<proteinExistence type="predicted"/>
<name>A0A9W8QX48_9HYPO</name>
<accession>A0A9W8QX48</accession>
<evidence type="ECO:0000313" key="2">
    <source>
        <dbReference type="EMBL" id="KAJ4180315.1"/>
    </source>
</evidence>
<keyword evidence="3" id="KW-1185">Reference proteome</keyword>
<organism evidence="2 3">
    <name type="scientific">Fusarium falciforme</name>
    <dbReference type="NCBI Taxonomy" id="195108"/>
    <lineage>
        <taxon>Eukaryota</taxon>
        <taxon>Fungi</taxon>
        <taxon>Dikarya</taxon>
        <taxon>Ascomycota</taxon>
        <taxon>Pezizomycotina</taxon>
        <taxon>Sordariomycetes</taxon>
        <taxon>Hypocreomycetidae</taxon>
        <taxon>Hypocreales</taxon>
        <taxon>Nectriaceae</taxon>
        <taxon>Fusarium</taxon>
        <taxon>Fusarium solani species complex</taxon>
    </lineage>
</organism>
<dbReference type="AlphaFoldDB" id="A0A9W8QX48"/>
<dbReference type="EMBL" id="JAOQAV010000049">
    <property type="protein sequence ID" value="KAJ4180315.1"/>
    <property type="molecule type" value="Genomic_DNA"/>
</dbReference>
<dbReference type="Proteomes" id="UP001152087">
    <property type="component" value="Unassembled WGS sequence"/>
</dbReference>
<reference evidence="2" key="1">
    <citation type="submission" date="2022-09" db="EMBL/GenBank/DDBJ databases">
        <title>Fusarium specimens isolated from Avocado Roots.</title>
        <authorList>
            <person name="Stajich J."/>
            <person name="Roper C."/>
            <person name="Heimlech-Rivalta G."/>
        </authorList>
    </citation>
    <scope>NUCLEOTIDE SEQUENCE</scope>
    <source>
        <strain evidence="2">A02</strain>
    </source>
</reference>
<protein>
    <submittedName>
        <fullName evidence="2">Uncharacterized protein</fullName>
    </submittedName>
</protein>
<gene>
    <name evidence="2" type="ORF">NW755_011805</name>
</gene>
<evidence type="ECO:0000256" key="1">
    <source>
        <dbReference type="SAM" id="MobiDB-lite"/>
    </source>
</evidence>
<evidence type="ECO:0000313" key="3">
    <source>
        <dbReference type="Proteomes" id="UP001152087"/>
    </source>
</evidence>
<feature type="region of interest" description="Disordered" evidence="1">
    <location>
        <begin position="1"/>
        <end position="36"/>
    </location>
</feature>
<comment type="caution">
    <text evidence="2">The sequence shown here is derived from an EMBL/GenBank/DDBJ whole genome shotgun (WGS) entry which is preliminary data.</text>
</comment>
<sequence>MSAIAPASTPKDISGTKLEHSSTASSVRPGETHAVEDSAVREFYGSAINESYRLKSELIAEHLSAIGTGRYT</sequence>